<evidence type="ECO:0000313" key="2">
    <source>
        <dbReference type="EMBL" id="CAL1396974.1"/>
    </source>
</evidence>
<feature type="compositionally biased region" description="Low complexity" evidence="1">
    <location>
        <begin position="27"/>
        <end position="52"/>
    </location>
</feature>
<dbReference type="EMBL" id="OZ034819">
    <property type="protein sequence ID" value="CAL1396974.1"/>
    <property type="molecule type" value="Genomic_DNA"/>
</dbReference>
<reference evidence="2 3" key="1">
    <citation type="submission" date="2024-04" db="EMBL/GenBank/DDBJ databases">
        <authorList>
            <person name="Fracassetti M."/>
        </authorList>
    </citation>
    <scope>NUCLEOTIDE SEQUENCE [LARGE SCALE GENOMIC DNA]</scope>
</reference>
<evidence type="ECO:0000256" key="1">
    <source>
        <dbReference type="SAM" id="MobiDB-lite"/>
    </source>
</evidence>
<dbReference type="Proteomes" id="UP001497516">
    <property type="component" value="Chromosome 6"/>
</dbReference>
<name>A0AAV2FFA8_9ROSI</name>
<accession>A0AAV2FFA8</accession>
<feature type="compositionally biased region" description="Polar residues" evidence="1">
    <location>
        <begin position="1"/>
        <end position="16"/>
    </location>
</feature>
<proteinExistence type="predicted"/>
<keyword evidence="3" id="KW-1185">Reference proteome</keyword>
<sequence>MRASSSIFSPISTQQQEAEEIRKRDAASSSNSSAGRSFSSSPATTNKATTTVTERTHTFPALGFSPGTAHSPMSVFSQNFPLPTDHSSPTVFLSPQQISPSPFFQNLIPTPHQLQSSSVSQNLFGEQPIVNHSTLIPSSHQPPITLLGPENPSPCPFQTQTNFFVNQNYFNAGPSGSPRNFKSPARNHQVRKHSISPNIPKKKRKVVAPYELEREETRELTALFRLPEAPAGITLAICNEGNMLEEDFIPENETNFTEEMVADSKPPEVP</sequence>
<feature type="region of interest" description="Disordered" evidence="1">
    <location>
        <begin position="1"/>
        <end position="52"/>
    </location>
</feature>
<gene>
    <name evidence="2" type="ORF">LTRI10_LOCUS37306</name>
</gene>
<protein>
    <submittedName>
        <fullName evidence="2">Uncharacterized protein</fullName>
    </submittedName>
</protein>
<evidence type="ECO:0000313" key="3">
    <source>
        <dbReference type="Proteomes" id="UP001497516"/>
    </source>
</evidence>
<dbReference type="AlphaFoldDB" id="A0AAV2FFA8"/>
<organism evidence="2 3">
    <name type="scientific">Linum trigynum</name>
    <dbReference type="NCBI Taxonomy" id="586398"/>
    <lineage>
        <taxon>Eukaryota</taxon>
        <taxon>Viridiplantae</taxon>
        <taxon>Streptophyta</taxon>
        <taxon>Embryophyta</taxon>
        <taxon>Tracheophyta</taxon>
        <taxon>Spermatophyta</taxon>
        <taxon>Magnoliopsida</taxon>
        <taxon>eudicotyledons</taxon>
        <taxon>Gunneridae</taxon>
        <taxon>Pentapetalae</taxon>
        <taxon>rosids</taxon>
        <taxon>fabids</taxon>
        <taxon>Malpighiales</taxon>
        <taxon>Linaceae</taxon>
        <taxon>Linum</taxon>
    </lineage>
</organism>